<dbReference type="GO" id="GO:0016485">
    <property type="term" value="P:protein processing"/>
    <property type="evidence" value="ECO:0007669"/>
    <property type="project" value="TreeGrafter"/>
</dbReference>
<dbReference type="Pfam" id="PF01750">
    <property type="entry name" value="HycI"/>
    <property type="match status" value="1"/>
</dbReference>
<dbReference type="SUPFAM" id="SSF53163">
    <property type="entry name" value="HybD-like"/>
    <property type="match status" value="1"/>
</dbReference>
<dbReference type="GO" id="GO:0008047">
    <property type="term" value="F:enzyme activator activity"/>
    <property type="evidence" value="ECO:0007669"/>
    <property type="project" value="InterPro"/>
</dbReference>
<dbReference type="KEGG" id="rpc:RPC_4566"/>
<dbReference type="InterPro" id="IPR004420">
    <property type="entry name" value="Pept_A31_hyd_mat_HycI"/>
</dbReference>
<dbReference type="AlphaFoldDB" id="Q20XP8"/>
<dbReference type="NCBIfam" id="TIGR00072">
    <property type="entry name" value="hydrog_prot"/>
    <property type="match status" value="1"/>
</dbReference>
<dbReference type="InterPro" id="IPR000671">
    <property type="entry name" value="Peptidase_A31"/>
</dbReference>
<dbReference type="CDD" id="cd06067">
    <property type="entry name" value="H2MP_MemB-H2evol"/>
    <property type="match status" value="1"/>
</dbReference>
<dbReference type="PANTHER" id="PTHR30302">
    <property type="entry name" value="HYDROGENASE 1 MATURATION PROTEASE"/>
    <property type="match status" value="1"/>
</dbReference>
<reference evidence="1" key="1">
    <citation type="submission" date="2006-03" db="EMBL/GenBank/DDBJ databases">
        <title>Complete sequence of Rhodopseudomonas palustris BisB18.</title>
        <authorList>
            <consortium name="US DOE Joint Genome Institute"/>
            <person name="Copeland A."/>
            <person name="Lucas S."/>
            <person name="Lapidus A."/>
            <person name="Barry K."/>
            <person name="Detter J.C."/>
            <person name="Glavina del Rio T."/>
            <person name="Hammon N."/>
            <person name="Israni S."/>
            <person name="Dalin E."/>
            <person name="Tice H."/>
            <person name="Pitluck S."/>
            <person name="Chain P."/>
            <person name="Malfatti S."/>
            <person name="Shin M."/>
            <person name="Vergez L."/>
            <person name="Schmutz J."/>
            <person name="Larimer F."/>
            <person name="Land M."/>
            <person name="Hauser L."/>
            <person name="Pelletier D.A."/>
            <person name="Kyrpides N."/>
            <person name="Anderson I."/>
            <person name="Oda Y."/>
            <person name="Harwood C.S."/>
            <person name="Richardson P."/>
        </authorList>
    </citation>
    <scope>NUCLEOTIDE SEQUENCE [LARGE SCALE GENOMIC DNA]</scope>
    <source>
        <strain evidence="1">BisB18</strain>
    </source>
</reference>
<dbReference type="MEROPS" id="A31.003"/>
<sequence length="161" mass="16987">MTGMVLTVGNTLMGDDGAGPLLAELLEANPATGWSVLDGGATPENVTYVVRAEAPERVLLVDAADMQLPPGTVCRIEEADVAKQFLITTHAIPLDVLIASLRETVPRVTFVGIQPAVVTFYGDMTPAVKAAVEGLHRSLLLGTDPDDLPTVAERHDQTAMT</sequence>
<dbReference type="GO" id="GO:0004175">
    <property type="term" value="F:endopeptidase activity"/>
    <property type="evidence" value="ECO:0007669"/>
    <property type="project" value="TreeGrafter"/>
</dbReference>
<gene>
    <name evidence="1" type="ordered locus">RPC_4566</name>
</gene>
<dbReference type="Gene3D" id="3.40.50.1450">
    <property type="entry name" value="HybD-like"/>
    <property type="match status" value="1"/>
</dbReference>
<dbReference type="STRING" id="316056.RPC_4566"/>
<name>Q20XP8_RHOPB</name>
<dbReference type="RefSeq" id="WP_011474966.1">
    <property type="nucleotide sequence ID" value="NC_007925.1"/>
</dbReference>
<dbReference type="PANTHER" id="PTHR30302:SF4">
    <property type="entry name" value="HYDROGENASE 3 MATURATION PROTEASE"/>
    <property type="match status" value="1"/>
</dbReference>
<organism evidence="1">
    <name type="scientific">Rhodopseudomonas palustris (strain BisB18)</name>
    <dbReference type="NCBI Taxonomy" id="316056"/>
    <lineage>
        <taxon>Bacteria</taxon>
        <taxon>Pseudomonadati</taxon>
        <taxon>Pseudomonadota</taxon>
        <taxon>Alphaproteobacteria</taxon>
        <taxon>Hyphomicrobiales</taxon>
        <taxon>Nitrobacteraceae</taxon>
        <taxon>Rhodopseudomonas</taxon>
    </lineage>
</organism>
<dbReference type="EMBL" id="CP000301">
    <property type="protein sequence ID" value="ABD90088.1"/>
    <property type="molecule type" value="Genomic_DNA"/>
</dbReference>
<dbReference type="PRINTS" id="PR00446">
    <property type="entry name" value="HYDRGNUPTAKE"/>
</dbReference>
<accession>Q20XP8</accession>
<protein>
    <submittedName>
        <fullName evidence="1">HycI peptidase. Aspartic peptidase. MEROPS family A31</fullName>
    </submittedName>
</protein>
<dbReference type="HOGENOM" id="CLU_099037_4_0_5"/>
<dbReference type="NCBIfam" id="TIGR00142">
    <property type="entry name" value="hycI"/>
    <property type="match status" value="1"/>
</dbReference>
<dbReference type="eggNOG" id="COG0680">
    <property type="taxonomic scope" value="Bacteria"/>
</dbReference>
<dbReference type="InterPro" id="IPR023430">
    <property type="entry name" value="Pept_HybD-like_dom_sf"/>
</dbReference>
<evidence type="ECO:0000313" key="1">
    <source>
        <dbReference type="EMBL" id="ABD90088.1"/>
    </source>
</evidence>
<proteinExistence type="predicted"/>